<dbReference type="PANTHER" id="PTHR44846:SF17">
    <property type="entry name" value="GNTR-FAMILY TRANSCRIPTIONAL REGULATOR"/>
    <property type="match status" value="1"/>
</dbReference>
<dbReference type="PRINTS" id="PR00035">
    <property type="entry name" value="HTHGNTR"/>
</dbReference>
<keyword evidence="1" id="KW-0805">Transcription regulation</keyword>
<reference evidence="6 7" key="1">
    <citation type="journal article" date="2019" name="Int. J. Syst. Evol. Microbiol.">
        <title>The Global Catalogue of Microorganisms (GCM) 10K type strain sequencing project: providing services to taxonomists for standard genome sequencing and annotation.</title>
        <authorList>
            <consortium name="The Broad Institute Genomics Platform"/>
            <consortium name="The Broad Institute Genome Sequencing Center for Infectious Disease"/>
            <person name="Wu L."/>
            <person name="Ma J."/>
        </authorList>
    </citation>
    <scope>NUCLEOTIDE SEQUENCE [LARGE SCALE GENOMIC DNA]</scope>
    <source>
        <strain evidence="6 7">JCM 13581</strain>
    </source>
</reference>
<dbReference type="Pfam" id="PF07702">
    <property type="entry name" value="UTRA"/>
    <property type="match status" value="1"/>
</dbReference>
<dbReference type="InterPro" id="IPR050679">
    <property type="entry name" value="Bact_HTH_transcr_reg"/>
</dbReference>
<organism evidence="6 7">
    <name type="scientific">Streptomyces sodiiphilus</name>
    <dbReference type="NCBI Taxonomy" id="226217"/>
    <lineage>
        <taxon>Bacteria</taxon>
        <taxon>Bacillati</taxon>
        <taxon>Actinomycetota</taxon>
        <taxon>Actinomycetes</taxon>
        <taxon>Kitasatosporales</taxon>
        <taxon>Streptomycetaceae</taxon>
        <taxon>Streptomyces</taxon>
    </lineage>
</organism>
<keyword evidence="7" id="KW-1185">Reference proteome</keyword>
<feature type="region of interest" description="Disordered" evidence="4">
    <location>
        <begin position="24"/>
        <end position="46"/>
    </location>
</feature>
<feature type="domain" description="HTH gntR-type" evidence="5">
    <location>
        <begin position="54"/>
        <end position="122"/>
    </location>
</feature>
<protein>
    <submittedName>
        <fullName evidence="6">GntR family transcriptional regulator</fullName>
    </submittedName>
</protein>
<dbReference type="InterPro" id="IPR036390">
    <property type="entry name" value="WH_DNA-bd_sf"/>
</dbReference>
<evidence type="ECO:0000256" key="2">
    <source>
        <dbReference type="ARBA" id="ARBA00023125"/>
    </source>
</evidence>
<comment type="caution">
    <text evidence="6">The sequence shown here is derived from an EMBL/GenBank/DDBJ whole genome shotgun (WGS) entry which is preliminary data.</text>
</comment>
<sequence>MEAATASPPPPAATIKRVTRASVEGAGPAAHSIVATGTGQREGGSRMPRIEEAQPKYLQIAHYIRDQILRGDLRPGDEVPSERQLASDWGVSRPTAARSLEALSHHGLVEKRQGSGTYVRGLAVNRRARELYGRARQTGKIYTPGEYAVITSAGWLEAPAHVAEALALAPGTQAVHRRRVTKNASGPITLSTSWFGPEVGERAPRLRDPDRIREGTLMYVESQTGRQGSYAEDRMCARLATGCEAADLELSVGSAVLIVHHVVYDLQDRPLEFSEATYPPGRWAFEQGYPIG</sequence>
<dbReference type="EMBL" id="BAAAMJ010000067">
    <property type="protein sequence ID" value="GAA1931563.1"/>
    <property type="molecule type" value="Genomic_DNA"/>
</dbReference>
<dbReference type="Proteomes" id="UP001501303">
    <property type="component" value="Unassembled WGS sequence"/>
</dbReference>
<gene>
    <name evidence="6" type="ORF">GCM10009716_43370</name>
</gene>
<dbReference type="PROSITE" id="PS50949">
    <property type="entry name" value="HTH_GNTR"/>
    <property type="match status" value="1"/>
</dbReference>
<dbReference type="SMART" id="SM00345">
    <property type="entry name" value="HTH_GNTR"/>
    <property type="match status" value="1"/>
</dbReference>
<dbReference type="InterPro" id="IPR000524">
    <property type="entry name" value="Tscrpt_reg_HTH_GntR"/>
</dbReference>
<evidence type="ECO:0000256" key="3">
    <source>
        <dbReference type="ARBA" id="ARBA00023163"/>
    </source>
</evidence>
<dbReference type="PANTHER" id="PTHR44846">
    <property type="entry name" value="MANNOSYL-D-GLYCERATE TRANSPORT/METABOLISM SYSTEM REPRESSOR MNGR-RELATED"/>
    <property type="match status" value="1"/>
</dbReference>
<dbReference type="SMART" id="SM00866">
    <property type="entry name" value="UTRA"/>
    <property type="match status" value="1"/>
</dbReference>
<dbReference type="Pfam" id="PF00392">
    <property type="entry name" value="GntR"/>
    <property type="match status" value="1"/>
</dbReference>
<dbReference type="Gene3D" id="3.40.1410.10">
    <property type="entry name" value="Chorismate lyase-like"/>
    <property type="match status" value="1"/>
</dbReference>
<dbReference type="InterPro" id="IPR011663">
    <property type="entry name" value="UTRA"/>
</dbReference>
<dbReference type="Gene3D" id="1.10.10.10">
    <property type="entry name" value="Winged helix-like DNA-binding domain superfamily/Winged helix DNA-binding domain"/>
    <property type="match status" value="1"/>
</dbReference>
<evidence type="ECO:0000313" key="7">
    <source>
        <dbReference type="Proteomes" id="UP001501303"/>
    </source>
</evidence>
<accession>A0ABN2PTL7</accession>
<evidence type="ECO:0000256" key="1">
    <source>
        <dbReference type="ARBA" id="ARBA00023015"/>
    </source>
</evidence>
<dbReference type="InterPro" id="IPR028978">
    <property type="entry name" value="Chorismate_lyase_/UTRA_dom_sf"/>
</dbReference>
<name>A0ABN2PTL7_9ACTN</name>
<dbReference type="SUPFAM" id="SSF64288">
    <property type="entry name" value="Chorismate lyase-like"/>
    <property type="match status" value="1"/>
</dbReference>
<evidence type="ECO:0000313" key="6">
    <source>
        <dbReference type="EMBL" id="GAA1931563.1"/>
    </source>
</evidence>
<evidence type="ECO:0000256" key="4">
    <source>
        <dbReference type="SAM" id="MobiDB-lite"/>
    </source>
</evidence>
<keyword evidence="2" id="KW-0238">DNA-binding</keyword>
<proteinExistence type="predicted"/>
<keyword evidence="3" id="KW-0804">Transcription</keyword>
<dbReference type="InterPro" id="IPR036388">
    <property type="entry name" value="WH-like_DNA-bd_sf"/>
</dbReference>
<evidence type="ECO:0000259" key="5">
    <source>
        <dbReference type="PROSITE" id="PS50949"/>
    </source>
</evidence>
<dbReference type="SUPFAM" id="SSF46785">
    <property type="entry name" value="Winged helix' DNA-binding domain"/>
    <property type="match status" value="1"/>
</dbReference>
<dbReference type="CDD" id="cd07377">
    <property type="entry name" value="WHTH_GntR"/>
    <property type="match status" value="1"/>
</dbReference>